<keyword evidence="3" id="KW-1185">Reference proteome</keyword>
<dbReference type="RefSeq" id="WP_009502237.1">
    <property type="nucleotide sequence ID" value="NZ_ANIN01000002.1"/>
</dbReference>
<evidence type="ECO:0000313" key="2">
    <source>
        <dbReference type="EMBL" id="ELA08679.1"/>
    </source>
</evidence>
<dbReference type="Proteomes" id="UP000023795">
    <property type="component" value="Unassembled WGS sequence"/>
</dbReference>
<gene>
    <name evidence="2" type="ORF">MOMA_08976</name>
</gene>
<organism evidence="2 3">
    <name type="scientific">Moraxella macacae 0408225</name>
    <dbReference type="NCBI Taxonomy" id="1230338"/>
    <lineage>
        <taxon>Bacteria</taxon>
        <taxon>Pseudomonadati</taxon>
        <taxon>Pseudomonadota</taxon>
        <taxon>Gammaproteobacteria</taxon>
        <taxon>Moraxellales</taxon>
        <taxon>Moraxellaceae</taxon>
        <taxon>Moraxella</taxon>
    </lineage>
</organism>
<dbReference type="PATRIC" id="fig|1230338.3.peg.1928"/>
<dbReference type="PROSITE" id="PS51257">
    <property type="entry name" value="PROKAR_LIPOPROTEIN"/>
    <property type="match status" value="1"/>
</dbReference>
<keyword evidence="1" id="KW-0732">Signal</keyword>
<protein>
    <recommendedName>
        <fullName evidence="4">Lipoprotein</fullName>
    </recommendedName>
</protein>
<sequence>MKQSIINTYFGLTALLSTCLLSACQNMPTAPVIQRPNQIFETTGFGKNKALAQKHALDSANAKCGRLQNPVVISDKISYNGVLDENLGRVVDKATTVLTGLLGNKTSIARDDDYEYYIRFRCK</sequence>
<comment type="caution">
    <text evidence="2">The sequence shown here is derived from an EMBL/GenBank/DDBJ whole genome shotgun (WGS) entry which is preliminary data.</text>
</comment>
<dbReference type="AlphaFoldDB" id="L2F6I8"/>
<dbReference type="EMBL" id="ANIN01000002">
    <property type="protein sequence ID" value="ELA08679.1"/>
    <property type="molecule type" value="Genomic_DNA"/>
</dbReference>
<reference evidence="2 3" key="1">
    <citation type="journal article" date="2013" name="Genome Announc.">
        <title>Genome Sequence of Moraxella macacae 0408225, a Novel Bacterial Species Isolated from a Cynomolgus Macaque with Epistaxis.</title>
        <authorList>
            <person name="Ladner J.T."/>
            <person name="Whitehouse C.A."/>
            <person name="Koroleva G.I."/>
            <person name="Palacios G.F."/>
        </authorList>
    </citation>
    <scope>NUCLEOTIDE SEQUENCE [LARGE SCALE GENOMIC DNA]</scope>
    <source>
        <strain evidence="2 3">0408225</strain>
    </source>
</reference>
<evidence type="ECO:0000256" key="1">
    <source>
        <dbReference type="SAM" id="SignalP"/>
    </source>
</evidence>
<accession>L2F6I8</accession>
<name>L2F6I8_9GAMM</name>
<feature type="signal peptide" evidence="1">
    <location>
        <begin position="1"/>
        <end position="23"/>
    </location>
</feature>
<proteinExistence type="predicted"/>
<dbReference type="OrthoDB" id="6650037at2"/>
<evidence type="ECO:0000313" key="3">
    <source>
        <dbReference type="Proteomes" id="UP000023795"/>
    </source>
</evidence>
<evidence type="ECO:0008006" key="4">
    <source>
        <dbReference type="Google" id="ProtNLM"/>
    </source>
</evidence>
<feature type="chain" id="PRO_5003957872" description="Lipoprotein" evidence="1">
    <location>
        <begin position="24"/>
        <end position="123"/>
    </location>
</feature>